<comment type="caution">
    <text evidence="2">The sequence shown here is derived from an EMBL/GenBank/DDBJ whole genome shotgun (WGS) entry which is preliminary data.</text>
</comment>
<reference evidence="2 3" key="1">
    <citation type="submission" date="2023-07" db="EMBL/GenBank/DDBJ databases">
        <title>Sequencing the genomes of 1000 actinobacteria strains.</title>
        <authorList>
            <person name="Klenk H.-P."/>
        </authorList>
    </citation>
    <scope>NUCLEOTIDE SEQUENCE [LARGE SCALE GENOMIC DNA]</scope>
    <source>
        <strain evidence="2 3">DSM 41600</strain>
    </source>
</reference>
<proteinExistence type="predicted"/>
<organism evidence="2 3">
    <name type="scientific">Streptomyces demainii</name>
    <dbReference type="NCBI Taxonomy" id="588122"/>
    <lineage>
        <taxon>Bacteria</taxon>
        <taxon>Bacillati</taxon>
        <taxon>Actinomycetota</taxon>
        <taxon>Actinomycetes</taxon>
        <taxon>Kitasatosporales</taxon>
        <taxon>Streptomycetaceae</taxon>
        <taxon>Streptomyces</taxon>
    </lineage>
</organism>
<dbReference type="RefSeq" id="WP_307110825.1">
    <property type="nucleotide sequence ID" value="NZ_JAURUE010000001.1"/>
</dbReference>
<evidence type="ECO:0000313" key="3">
    <source>
        <dbReference type="Proteomes" id="UP001234880"/>
    </source>
</evidence>
<evidence type="ECO:0000256" key="1">
    <source>
        <dbReference type="SAM" id="MobiDB-lite"/>
    </source>
</evidence>
<accession>A0ABT9KSY8</accession>
<keyword evidence="3" id="KW-1185">Reference proteome</keyword>
<feature type="compositionally biased region" description="Low complexity" evidence="1">
    <location>
        <begin position="47"/>
        <end position="71"/>
    </location>
</feature>
<feature type="region of interest" description="Disordered" evidence="1">
    <location>
        <begin position="47"/>
        <end position="74"/>
    </location>
</feature>
<protein>
    <recommendedName>
        <fullName evidence="4">Carbon storage regulator</fullName>
    </recommendedName>
</protein>
<name>A0ABT9KSY8_9ACTN</name>
<gene>
    <name evidence="2" type="ORF">JOF35_003809</name>
</gene>
<dbReference type="Proteomes" id="UP001234880">
    <property type="component" value="Unassembled WGS sequence"/>
</dbReference>
<evidence type="ECO:0008006" key="4">
    <source>
        <dbReference type="Google" id="ProtNLM"/>
    </source>
</evidence>
<dbReference type="EMBL" id="JAURUE010000001">
    <property type="protein sequence ID" value="MDP9611532.1"/>
    <property type="molecule type" value="Genomic_DNA"/>
</dbReference>
<sequence length="92" mass="9592">MALTLTIGRGQVRVDTGDDVTVTLKPTDDEPTLVRKFRRIINLAGGESAAVSPESASPAAPAAPVGNGWAAMAPPELPDRLKGEVEMIEPEA</sequence>
<evidence type="ECO:0000313" key="2">
    <source>
        <dbReference type="EMBL" id="MDP9611532.1"/>
    </source>
</evidence>